<dbReference type="SUPFAM" id="SSF51905">
    <property type="entry name" value="FAD/NAD(P)-binding domain"/>
    <property type="match status" value="2"/>
</dbReference>
<keyword evidence="6" id="KW-0274">FAD</keyword>
<dbReference type="Pfam" id="PF00258">
    <property type="entry name" value="Flavodoxin_1"/>
    <property type="match status" value="1"/>
</dbReference>
<evidence type="ECO:0000256" key="1">
    <source>
        <dbReference type="ARBA" id="ARBA00001962"/>
    </source>
</evidence>
<feature type="domain" description="Flavodoxin-like" evidence="9">
    <location>
        <begin position="260"/>
        <end position="403"/>
    </location>
</feature>
<dbReference type="Gene3D" id="3.40.50.360">
    <property type="match status" value="1"/>
</dbReference>
<dbReference type="Gene3D" id="2.20.28.10">
    <property type="match status" value="1"/>
</dbReference>
<dbReference type="Pfam" id="PF07992">
    <property type="entry name" value="Pyr_redox_2"/>
    <property type="match status" value="1"/>
</dbReference>
<dbReference type="InterPro" id="IPR048574">
    <property type="entry name" value="RUBY_RBDX"/>
</dbReference>
<dbReference type="CDD" id="cd00350">
    <property type="entry name" value="rubredoxin_like"/>
    <property type="match status" value="1"/>
</dbReference>
<dbReference type="RefSeq" id="WP_212724669.1">
    <property type="nucleotide sequence ID" value="NZ_CP071250.1"/>
</dbReference>
<dbReference type="PANTHER" id="PTHR32145:SF11">
    <property type="entry name" value="DIFLAVIN FLAVOPROTEIN A 2-RELATED"/>
    <property type="match status" value="1"/>
</dbReference>
<evidence type="ECO:0000259" key="10">
    <source>
        <dbReference type="PROSITE" id="PS50903"/>
    </source>
</evidence>
<dbReference type="EMBL" id="CP071250">
    <property type="protein sequence ID" value="UUF09497.1"/>
    <property type="molecule type" value="Genomic_DNA"/>
</dbReference>
<accession>A0A9Q9CRT2</accession>
<evidence type="ECO:0000259" key="9">
    <source>
        <dbReference type="PROSITE" id="PS50902"/>
    </source>
</evidence>
<evidence type="ECO:0000256" key="7">
    <source>
        <dbReference type="ARBA" id="ARBA00022982"/>
    </source>
</evidence>
<dbReference type="AlphaFoldDB" id="A0A9Q9CRT2"/>
<evidence type="ECO:0000256" key="2">
    <source>
        <dbReference type="ARBA" id="ARBA00001965"/>
    </source>
</evidence>
<dbReference type="PROSITE" id="PS50903">
    <property type="entry name" value="RUBREDOXIN_LIKE"/>
    <property type="match status" value="1"/>
</dbReference>
<gene>
    <name evidence="11" type="ORF">J0J70_05980</name>
</gene>
<dbReference type="InterPro" id="IPR016156">
    <property type="entry name" value="FAD/NAD-linked_Rdtase_dimer_sf"/>
</dbReference>
<evidence type="ECO:0000313" key="11">
    <source>
        <dbReference type="EMBL" id="UUF09497.1"/>
    </source>
</evidence>
<feature type="domain" description="Rubredoxin-like" evidence="10">
    <location>
        <begin position="433"/>
        <end position="467"/>
    </location>
</feature>
<evidence type="ECO:0000256" key="8">
    <source>
        <dbReference type="ARBA" id="ARBA00023004"/>
    </source>
</evidence>
<dbReference type="Proteomes" id="UP001058072">
    <property type="component" value="Chromosome"/>
</dbReference>
<dbReference type="SUPFAM" id="SSF52218">
    <property type="entry name" value="Flavoproteins"/>
    <property type="match status" value="1"/>
</dbReference>
<dbReference type="PRINTS" id="PR00411">
    <property type="entry name" value="PNDRDTASEI"/>
</dbReference>
<dbReference type="InterPro" id="IPR036188">
    <property type="entry name" value="FAD/NAD-bd_sf"/>
</dbReference>
<reference evidence="11" key="1">
    <citation type="submission" date="2021-03" db="EMBL/GenBank/DDBJ databases">
        <title>Comparative Genomics and Metabolomics in the genus Turicibacter.</title>
        <authorList>
            <person name="Maki J."/>
            <person name="Looft T."/>
        </authorList>
    </citation>
    <scope>NUCLEOTIDE SEQUENCE</scope>
    <source>
        <strain evidence="11">ISU324</strain>
    </source>
</reference>
<dbReference type="Pfam" id="PF19583">
    <property type="entry name" value="ODP"/>
    <property type="match status" value="1"/>
</dbReference>
<dbReference type="PRINTS" id="PR00368">
    <property type="entry name" value="FADPNR"/>
</dbReference>
<dbReference type="InterPro" id="IPR029039">
    <property type="entry name" value="Flavoprotein-like_sf"/>
</dbReference>
<organism evidence="11 12">
    <name type="scientific">Turicibacter bilis</name>
    <dbReference type="NCBI Taxonomy" id="2735723"/>
    <lineage>
        <taxon>Bacteria</taxon>
        <taxon>Bacillati</taxon>
        <taxon>Bacillota</taxon>
        <taxon>Erysipelotrichia</taxon>
        <taxon>Erysipelotrichales</taxon>
        <taxon>Turicibacteraceae</taxon>
        <taxon>Turicibacter</taxon>
    </lineage>
</organism>
<evidence type="ECO:0000256" key="5">
    <source>
        <dbReference type="ARBA" id="ARBA00022630"/>
    </source>
</evidence>
<keyword evidence="5" id="KW-0285">Flavoprotein</keyword>
<keyword evidence="8" id="KW-0408">Iron</keyword>
<dbReference type="GO" id="GO:0010181">
    <property type="term" value="F:FMN binding"/>
    <property type="evidence" value="ECO:0007669"/>
    <property type="project" value="InterPro"/>
</dbReference>
<dbReference type="Gene3D" id="3.30.390.30">
    <property type="match status" value="1"/>
</dbReference>
<evidence type="ECO:0000256" key="6">
    <source>
        <dbReference type="ARBA" id="ARBA00022827"/>
    </source>
</evidence>
<dbReference type="InterPro" id="IPR001279">
    <property type="entry name" value="Metallo-B-lactamas"/>
</dbReference>
<dbReference type="InterPro" id="IPR036866">
    <property type="entry name" value="RibonucZ/Hydroxyglut_hydro"/>
</dbReference>
<dbReference type="PANTHER" id="PTHR32145">
    <property type="entry name" value="DIFLAVIN FLAVOPROTEIN A 2-RELATED"/>
    <property type="match status" value="1"/>
</dbReference>
<dbReference type="GO" id="GO:0016651">
    <property type="term" value="F:oxidoreductase activity, acting on NAD(P)H"/>
    <property type="evidence" value="ECO:0007669"/>
    <property type="project" value="UniProtKB-ARBA"/>
</dbReference>
<evidence type="ECO:0000256" key="3">
    <source>
        <dbReference type="ARBA" id="ARBA00007121"/>
    </source>
</evidence>
<proteinExistence type="inferred from homology"/>
<keyword evidence="4" id="KW-0813">Transport</keyword>
<comment type="similarity">
    <text evidence="3">In the N-terminal section; belongs to the zinc metallo-hydrolase group 3 family.</text>
</comment>
<sequence length="872" mass="95734">MIQSVLLKNDVYWLGVLDPNLDVFDIIMETKYGTTYNSYLVNTTEGAILVETVKEKFFDSYLQKIEEAIGDLSQIKYIITNHTEPDHAGSIGRLVKLIPGLTVIGSKTAITYLKDILNIDFNYLTAENLKTFTLGDKTFDFIPAPFLHWPDSMYTYLSSDNVLFTCDSFGSHYSPKHGIKLSEVPASEEEAFQDALLYYYTAIFSPFKPYVIKAINKINDLKLDMVCTGHGPVLDTRIDEIIETYRNWSTPAKKEGPKKVVMPYVSAYGYTGELAEAITKGIHEVDPTIQVIPYNLDILNYPQKKDEILAHFADADGILLGTCTINGDALPIIWDLSINLNPIVHGGKIVSAFGSYGWSGEGVDNIMDRLHQLRMKVIDGFKIKFRASESETQAAIDFGKLFANSLLTGKVPARKKETGAALTAEELNPSGKVVLWRCIICGEVYPGVLPPEVCPACGVGSDLFEIYEEEVINFKSTADEKFVIVGGGVAAVTAANAIRVRNEVASITMISAESSYPYYRPALSDLIVKDVPAQEFNLNPENWYTENHINVQLNTKVTALNVDEKVLTLEDGSTVAYDKLILATGTSNFIPPIPGTEAEGIFSIKYKTDALALRNYAKGKQNAVIIGGGVLGLEAADALQELGLNITVLEVADRLMPRQLDESTSSFISNILAERKIDVRTGVQVQEIINLNGQVSGVKLADETINADVVVISAGVRANTQLATMANIETNHGIVVNNQMQTSVADIYACGDVAEFEGISTNLWAPAIDQGKVAGINAVGDHAEFSNKVEPLSLIAFDTEVFAMGTYPTENIEEYQILLDSNAKTGHFKKLYFKEDELVYGVLFKDISKASVLLTGVRNGDDYATVVSKLYR</sequence>
<dbReference type="SUPFAM" id="SSF56281">
    <property type="entry name" value="Metallo-hydrolase/oxidoreductase"/>
    <property type="match status" value="1"/>
</dbReference>
<dbReference type="InterPro" id="IPR051285">
    <property type="entry name" value="NADH_oxidoreductase_modular"/>
</dbReference>
<evidence type="ECO:0000256" key="4">
    <source>
        <dbReference type="ARBA" id="ARBA00022448"/>
    </source>
</evidence>
<comment type="cofactor">
    <cofactor evidence="1">
        <name>Fe cation</name>
        <dbReference type="ChEBI" id="CHEBI:24875"/>
    </cofactor>
</comment>
<dbReference type="GO" id="GO:0005506">
    <property type="term" value="F:iron ion binding"/>
    <property type="evidence" value="ECO:0007669"/>
    <property type="project" value="InterPro"/>
</dbReference>
<keyword evidence="7" id="KW-0249">Electron transport</keyword>
<dbReference type="InterPro" id="IPR024934">
    <property type="entry name" value="Rubredoxin-like_dom"/>
</dbReference>
<protein>
    <submittedName>
        <fullName evidence="11">FAD-dependent oxidoreductase</fullName>
    </submittedName>
</protein>
<dbReference type="Pfam" id="PF21349">
    <property type="entry name" value="RUBY_RBDX"/>
    <property type="match status" value="1"/>
</dbReference>
<dbReference type="SUPFAM" id="SSF57802">
    <property type="entry name" value="Rubredoxin-like"/>
    <property type="match status" value="1"/>
</dbReference>
<dbReference type="InterPro" id="IPR023753">
    <property type="entry name" value="FAD/NAD-binding_dom"/>
</dbReference>
<dbReference type="CDD" id="cd07709">
    <property type="entry name" value="flavodiiron_proteins_MBL-fold"/>
    <property type="match status" value="1"/>
</dbReference>
<evidence type="ECO:0000313" key="12">
    <source>
        <dbReference type="Proteomes" id="UP001058072"/>
    </source>
</evidence>
<dbReference type="SMART" id="SM00849">
    <property type="entry name" value="Lactamase_B"/>
    <property type="match status" value="1"/>
</dbReference>
<dbReference type="InterPro" id="IPR008254">
    <property type="entry name" value="Flavodoxin/NO_synth"/>
</dbReference>
<name>A0A9Q9CRT2_9FIRM</name>
<dbReference type="Gene3D" id="3.60.15.10">
    <property type="entry name" value="Ribonuclease Z/Hydroxyacylglutathione hydrolase-like"/>
    <property type="match status" value="1"/>
</dbReference>
<dbReference type="PROSITE" id="PS50902">
    <property type="entry name" value="FLAVODOXIN_LIKE"/>
    <property type="match status" value="1"/>
</dbReference>
<comment type="cofactor">
    <cofactor evidence="2">
        <name>Fe(3+)</name>
        <dbReference type="ChEBI" id="CHEBI:29034"/>
    </cofactor>
</comment>
<dbReference type="Gene3D" id="3.50.50.60">
    <property type="entry name" value="FAD/NAD(P)-binding domain"/>
    <property type="match status" value="2"/>
</dbReference>
<dbReference type="InterPro" id="IPR045761">
    <property type="entry name" value="ODP_dom"/>
</dbReference>